<feature type="region of interest" description="Disordered" evidence="1">
    <location>
        <begin position="37"/>
        <end position="93"/>
    </location>
</feature>
<comment type="caution">
    <text evidence="2">The sequence shown here is derived from an EMBL/GenBank/DDBJ whole genome shotgun (WGS) entry which is preliminary data.</text>
</comment>
<evidence type="ECO:0000256" key="1">
    <source>
        <dbReference type="SAM" id="MobiDB-lite"/>
    </source>
</evidence>
<organism evidence="2 3">
    <name type="scientific">Streptomyces tremellae</name>
    <dbReference type="NCBI Taxonomy" id="1124239"/>
    <lineage>
        <taxon>Bacteria</taxon>
        <taxon>Bacillati</taxon>
        <taxon>Actinomycetota</taxon>
        <taxon>Actinomycetes</taxon>
        <taxon>Kitasatosporales</taxon>
        <taxon>Streptomycetaceae</taxon>
        <taxon>Streptomyces</taxon>
    </lineage>
</organism>
<protein>
    <submittedName>
        <fullName evidence="2">Uncharacterized protein</fullName>
    </submittedName>
</protein>
<evidence type="ECO:0000313" key="3">
    <source>
        <dbReference type="Proteomes" id="UP001499884"/>
    </source>
</evidence>
<keyword evidence="3" id="KW-1185">Reference proteome</keyword>
<gene>
    <name evidence="2" type="ORF">GCM10023082_66250</name>
</gene>
<evidence type="ECO:0000313" key="2">
    <source>
        <dbReference type="EMBL" id="GAA3763863.1"/>
    </source>
</evidence>
<reference evidence="3" key="1">
    <citation type="journal article" date="2019" name="Int. J. Syst. Evol. Microbiol.">
        <title>The Global Catalogue of Microorganisms (GCM) 10K type strain sequencing project: providing services to taxonomists for standard genome sequencing and annotation.</title>
        <authorList>
            <consortium name="The Broad Institute Genomics Platform"/>
            <consortium name="The Broad Institute Genome Sequencing Center for Infectious Disease"/>
            <person name="Wu L."/>
            <person name="Ma J."/>
        </authorList>
    </citation>
    <scope>NUCLEOTIDE SEQUENCE [LARGE SCALE GENOMIC DNA]</scope>
    <source>
        <strain evidence="3">JCM 30846</strain>
    </source>
</reference>
<name>A0ABP7GH21_9ACTN</name>
<sequence>MPSAEGASPIPLEGGLRIADLCPQARPLKVTAYADRDLRRIRTRRPGRTTAHPPHHDQAAPNFFRTARTPAPPVFALGNAAGHASTAPQPHSP</sequence>
<dbReference type="EMBL" id="BAABEP010000113">
    <property type="protein sequence ID" value="GAA3763863.1"/>
    <property type="molecule type" value="Genomic_DNA"/>
</dbReference>
<proteinExistence type="predicted"/>
<dbReference type="Proteomes" id="UP001499884">
    <property type="component" value="Unassembled WGS sequence"/>
</dbReference>
<accession>A0ABP7GH21</accession>